<reference evidence="3" key="1">
    <citation type="submission" date="2021-11" db="EMBL/GenBank/DDBJ databases">
        <authorList>
            <consortium name="Genoscope - CEA"/>
            <person name="William W."/>
        </authorList>
    </citation>
    <scope>NUCLEOTIDE SEQUENCE</scope>
</reference>
<keyword evidence="2" id="KW-0472">Membrane</keyword>
<sequence length="362" mass="37730">MEGHFAVQVPPSAGPGSQLNVRAPTTGETLTVVVPAGVYPGSSFMVPLPRQPRPVPAAPVQAQVVQSPQPKVYQVNIESTRPAQPVYAEQVQSPRPVPPSSPAGTFPVIVPAGHFSGMRLSVRAPNTGQMMTVVIPAGVGPGGQFAVPLPMPVASYGARSRPKGNAAARRQYQQARRRGDGRLHKVHWGVIAGIAIVIILLILLLSLGGDGGNQGTPGYCTASTSAEINQCESSTPCLASWTDPTINGCSTPQEYCTNCDDSFYWCCTTNNCEGEGQGWCKCNAGAPPEQAASGECLSGGRTCMASWTDATLPGCAATQNACSTDAFGNACDHTSSSPSTTPWCCLDAECEVEGSGWCYCKP</sequence>
<evidence type="ECO:0000256" key="2">
    <source>
        <dbReference type="SAM" id="Phobius"/>
    </source>
</evidence>
<comment type="caution">
    <text evidence="3">The sequence shown here is derived from an EMBL/GenBank/DDBJ whole genome shotgun (WGS) entry which is preliminary data.</text>
</comment>
<dbReference type="Proteomes" id="UP000789595">
    <property type="component" value="Unassembled WGS sequence"/>
</dbReference>
<protein>
    <submittedName>
        <fullName evidence="3">Uncharacterized protein</fullName>
    </submittedName>
</protein>
<dbReference type="EMBL" id="CAKKNE010000005">
    <property type="protein sequence ID" value="CAH0378180.1"/>
    <property type="molecule type" value="Genomic_DNA"/>
</dbReference>
<keyword evidence="4" id="KW-1185">Reference proteome</keyword>
<organism evidence="3 4">
    <name type="scientific">Pelagomonas calceolata</name>
    <dbReference type="NCBI Taxonomy" id="35677"/>
    <lineage>
        <taxon>Eukaryota</taxon>
        <taxon>Sar</taxon>
        <taxon>Stramenopiles</taxon>
        <taxon>Ochrophyta</taxon>
        <taxon>Pelagophyceae</taxon>
        <taxon>Pelagomonadales</taxon>
        <taxon>Pelagomonadaceae</taxon>
        <taxon>Pelagomonas</taxon>
    </lineage>
</organism>
<evidence type="ECO:0000313" key="3">
    <source>
        <dbReference type="EMBL" id="CAH0378180.1"/>
    </source>
</evidence>
<evidence type="ECO:0000313" key="4">
    <source>
        <dbReference type="Proteomes" id="UP000789595"/>
    </source>
</evidence>
<dbReference type="AlphaFoldDB" id="A0A8J2T1C1"/>
<keyword evidence="2" id="KW-1133">Transmembrane helix</keyword>
<proteinExistence type="predicted"/>
<name>A0A8J2T1C1_9STRA</name>
<feature type="transmembrane region" description="Helical" evidence="2">
    <location>
        <begin position="186"/>
        <end position="207"/>
    </location>
</feature>
<keyword evidence="2" id="KW-0812">Transmembrane</keyword>
<feature type="region of interest" description="Disordered" evidence="1">
    <location>
        <begin position="1"/>
        <end position="21"/>
    </location>
</feature>
<gene>
    <name evidence="3" type="ORF">PECAL_5P26970</name>
</gene>
<evidence type="ECO:0000256" key="1">
    <source>
        <dbReference type="SAM" id="MobiDB-lite"/>
    </source>
</evidence>
<accession>A0A8J2T1C1</accession>